<evidence type="ECO:0000313" key="2">
    <source>
        <dbReference type="EMBL" id="USN14196.1"/>
    </source>
</evidence>
<sequence length="73" mass="8328">MARKPVNEKLSKRLPREDNHPVVPFNDPPPLMEIAQTILGPRMKETKLGYTLDGKLCNVRDILRAANLKYADE</sequence>
<accession>A0A9E7MR47</accession>
<dbReference type="Proteomes" id="UP001056685">
    <property type="component" value="Segment"/>
</dbReference>
<organism evidence="2 3">
    <name type="scientific">Brevundimonas phage vB_BpoS-Kabachok</name>
    <dbReference type="NCBI Taxonomy" id="2948600"/>
    <lineage>
        <taxon>Viruses</taxon>
        <taxon>Duplodnaviria</taxon>
        <taxon>Heunggongvirae</taxon>
        <taxon>Uroviricota</taxon>
        <taxon>Caudoviricetes</taxon>
        <taxon>Jeanschmidtviridae</taxon>
        <taxon>Marchewkavirus</taxon>
        <taxon>Marchewkavirus kabachok</taxon>
    </lineage>
</organism>
<protein>
    <submittedName>
        <fullName evidence="2">Uncharacterized protein</fullName>
    </submittedName>
</protein>
<feature type="compositionally biased region" description="Basic and acidic residues" evidence="1">
    <location>
        <begin position="1"/>
        <end position="20"/>
    </location>
</feature>
<name>A0A9E7MR47_9CAUD</name>
<evidence type="ECO:0000256" key="1">
    <source>
        <dbReference type="SAM" id="MobiDB-lite"/>
    </source>
</evidence>
<gene>
    <name evidence="2" type="ORF">KABACHOK_03630</name>
</gene>
<keyword evidence="3" id="KW-1185">Reference proteome</keyword>
<dbReference type="EMBL" id="ON529852">
    <property type="protein sequence ID" value="USN14196.1"/>
    <property type="molecule type" value="Genomic_DNA"/>
</dbReference>
<evidence type="ECO:0000313" key="3">
    <source>
        <dbReference type="Proteomes" id="UP001056685"/>
    </source>
</evidence>
<reference evidence="2" key="1">
    <citation type="submission" date="2022-05" db="EMBL/GenBank/DDBJ databases">
        <authorList>
            <person name="Friedrich I."/>
            <person name="Poehlein A."/>
            <person name="Schneider D."/>
            <person name="Hertel R."/>
            <person name="Daniel R."/>
        </authorList>
    </citation>
    <scope>NUCLEOTIDE SEQUENCE</scope>
</reference>
<proteinExistence type="predicted"/>
<feature type="region of interest" description="Disordered" evidence="1">
    <location>
        <begin position="1"/>
        <end position="28"/>
    </location>
</feature>